<keyword evidence="2" id="KW-1185">Reference proteome</keyword>
<proteinExistence type="predicted"/>
<organism evidence="1 2">
    <name type="scientific">Aphis craccivora</name>
    <name type="common">Cowpea aphid</name>
    <dbReference type="NCBI Taxonomy" id="307492"/>
    <lineage>
        <taxon>Eukaryota</taxon>
        <taxon>Metazoa</taxon>
        <taxon>Ecdysozoa</taxon>
        <taxon>Arthropoda</taxon>
        <taxon>Hexapoda</taxon>
        <taxon>Insecta</taxon>
        <taxon>Pterygota</taxon>
        <taxon>Neoptera</taxon>
        <taxon>Paraneoptera</taxon>
        <taxon>Hemiptera</taxon>
        <taxon>Sternorrhyncha</taxon>
        <taxon>Aphidomorpha</taxon>
        <taxon>Aphidoidea</taxon>
        <taxon>Aphididae</taxon>
        <taxon>Aphidini</taxon>
        <taxon>Aphis</taxon>
        <taxon>Aphis</taxon>
    </lineage>
</organism>
<dbReference type="OrthoDB" id="10405213at2759"/>
<sequence length="155" mass="17688">MYKSYANVLNVPNSHSMVLAKPGETSYFHIKIPAFDIKYIEDCFKIKDFPDVTKYLIKSKSPANYTKNDIYDCWLYQNKSWSDLVSIPENKNNNLTIISSSTNLISQTNRYVLKHIDIPTYKIDSVISTMQSGISKVLGKRGSNFLITSFGGWLV</sequence>
<evidence type="ECO:0000313" key="2">
    <source>
        <dbReference type="Proteomes" id="UP000478052"/>
    </source>
</evidence>
<reference evidence="1 2" key="1">
    <citation type="submission" date="2019-08" db="EMBL/GenBank/DDBJ databases">
        <title>Whole genome of Aphis craccivora.</title>
        <authorList>
            <person name="Voronova N.V."/>
            <person name="Shulinski R.S."/>
            <person name="Bandarenka Y.V."/>
            <person name="Zhorov D.G."/>
            <person name="Warner D."/>
        </authorList>
    </citation>
    <scope>NUCLEOTIDE SEQUENCE [LARGE SCALE GENOMIC DNA]</scope>
    <source>
        <strain evidence="1">180601</strain>
        <tissue evidence="1">Whole Body</tissue>
    </source>
</reference>
<evidence type="ECO:0000313" key="1">
    <source>
        <dbReference type="EMBL" id="KAF0710279.1"/>
    </source>
</evidence>
<dbReference type="AlphaFoldDB" id="A0A6G0VUF4"/>
<protein>
    <submittedName>
        <fullName evidence="1">Myb DNA-bind 2 domain-containing protein</fullName>
    </submittedName>
</protein>
<name>A0A6G0VUF4_APHCR</name>
<dbReference type="Proteomes" id="UP000478052">
    <property type="component" value="Unassembled WGS sequence"/>
</dbReference>
<gene>
    <name evidence="1" type="ORF">FWK35_00035145</name>
</gene>
<dbReference type="EMBL" id="VUJU01011701">
    <property type="protein sequence ID" value="KAF0710279.1"/>
    <property type="molecule type" value="Genomic_DNA"/>
</dbReference>
<accession>A0A6G0VUF4</accession>
<comment type="caution">
    <text evidence="1">The sequence shown here is derived from an EMBL/GenBank/DDBJ whole genome shotgun (WGS) entry which is preliminary data.</text>
</comment>